<sequence>MHHTTRVICPVCSADHFTLKYQATYEYSYRIDGNAPGLNNTNELLPYMYDQREQKDAKQSIECKTCGTSYPCYFDKWTEGITPKMIQEAIASAYKSQQ</sequence>
<proteinExistence type="predicted"/>
<protein>
    <submittedName>
        <fullName evidence="1">Uncharacterized protein</fullName>
    </submittedName>
</protein>
<dbReference type="AlphaFoldDB" id="A0A212LUC3"/>
<organism evidence="1">
    <name type="scientific">uncultured Sporomusa sp</name>
    <dbReference type="NCBI Taxonomy" id="307249"/>
    <lineage>
        <taxon>Bacteria</taxon>
        <taxon>Bacillati</taxon>
        <taxon>Bacillota</taxon>
        <taxon>Negativicutes</taxon>
        <taxon>Selenomonadales</taxon>
        <taxon>Sporomusaceae</taxon>
        <taxon>Sporomusa</taxon>
        <taxon>environmental samples</taxon>
    </lineage>
</organism>
<dbReference type="EMBL" id="FMJE01000003">
    <property type="protein sequence ID" value="SCM81224.1"/>
    <property type="molecule type" value="Genomic_DNA"/>
</dbReference>
<gene>
    <name evidence="1" type="ORF">KL86SPO_31403</name>
</gene>
<reference evidence="1" key="1">
    <citation type="submission" date="2016-08" db="EMBL/GenBank/DDBJ databases">
        <authorList>
            <person name="Seilhamer J.J."/>
        </authorList>
    </citation>
    <scope>NUCLEOTIDE SEQUENCE</scope>
    <source>
        <strain evidence="1">86</strain>
    </source>
</reference>
<accession>A0A212LUC3</accession>
<dbReference type="RefSeq" id="WP_075753770.1">
    <property type="nucleotide sequence ID" value="NZ_LT608335.1"/>
</dbReference>
<name>A0A212LUC3_9FIRM</name>
<evidence type="ECO:0000313" key="1">
    <source>
        <dbReference type="EMBL" id="SCM81224.1"/>
    </source>
</evidence>